<dbReference type="Proteomes" id="UP000199452">
    <property type="component" value="Unassembled WGS sequence"/>
</dbReference>
<evidence type="ECO:0000313" key="2">
    <source>
        <dbReference type="Proteomes" id="UP000199452"/>
    </source>
</evidence>
<dbReference type="AlphaFoldDB" id="A0A1G6UL03"/>
<keyword evidence="2" id="KW-1185">Reference proteome</keyword>
<accession>A0A1G6UL03</accession>
<feature type="non-terminal residue" evidence="1">
    <location>
        <position position="1"/>
    </location>
</feature>
<dbReference type="EMBL" id="FMYP01000183">
    <property type="protein sequence ID" value="SDD42032.1"/>
    <property type="molecule type" value="Genomic_DNA"/>
</dbReference>
<organism evidence="1 2">
    <name type="scientific">Williamwhitmania taraxaci</name>
    <dbReference type="NCBI Taxonomy" id="1640674"/>
    <lineage>
        <taxon>Bacteria</taxon>
        <taxon>Pseudomonadati</taxon>
        <taxon>Bacteroidota</taxon>
        <taxon>Bacteroidia</taxon>
        <taxon>Bacteroidales</taxon>
        <taxon>Williamwhitmaniaceae</taxon>
        <taxon>Williamwhitmania</taxon>
    </lineage>
</organism>
<evidence type="ECO:0000313" key="1">
    <source>
        <dbReference type="EMBL" id="SDD42032.1"/>
    </source>
</evidence>
<reference evidence="1 2" key="1">
    <citation type="submission" date="2016-09" db="EMBL/GenBank/DDBJ databases">
        <authorList>
            <person name="Capua I."/>
            <person name="De Benedictis P."/>
            <person name="Joannis T."/>
            <person name="Lombin L.H."/>
            <person name="Cattoli G."/>
        </authorList>
    </citation>
    <scope>NUCLEOTIDE SEQUENCE [LARGE SCALE GENOMIC DNA]</scope>
    <source>
        <strain evidence="1 2">A7P-90m</strain>
    </source>
</reference>
<sequence>QGGATLVKHQWDCLFSSGVVIGMFEKEEDGAYIAQIAQCLGGAAIDFALYYSVTWVSMFFDDAITTAPNFTDFSIVTNYKDFSWKEAGVSASISCAAAVIPAFSSGENVKKLAVGMAAFAGAAEGMTTELAKQYDITSARLTKEGKANGISDVLLEISWTPVLANAGISGAITGFSAYVVTKPQYAVLVAKLKRRLNVTGNKFTSELTAYVNKRLGKSVSGAGSDLLSFVNKTLTQKLDDIKGIWSTKYPIQEMLEGRSFFEDIMGQYRYLKSSGWSHTGDISEFFKGVDFYKGTTQGANIFAETAVSMKTTITTNVDNWLTSAPMKKNHYCPTKL</sequence>
<gene>
    <name evidence="1" type="ORF">SAMN05216323_11831</name>
</gene>
<dbReference type="RefSeq" id="WP_212590602.1">
    <property type="nucleotide sequence ID" value="NZ_FMYP01000183.1"/>
</dbReference>
<proteinExistence type="predicted"/>
<protein>
    <submittedName>
        <fullName evidence="1">Uncharacterized protein</fullName>
    </submittedName>
</protein>
<name>A0A1G6UL03_9BACT</name>